<evidence type="ECO:0000259" key="12">
    <source>
        <dbReference type="Pfam" id="PF13609"/>
    </source>
</evidence>
<dbReference type="RefSeq" id="WP_115783734.1">
    <property type="nucleotide sequence ID" value="NZ_CADIKL010000005.1"/>
</dbReference>
<keyword evidence="8" id="KW-0626">Porin</keyword>
<dbReference type="Pfam" id="PF13609">
    <property type="entry name" value="Porin_4"/>
    <property type="match status" value="1"/>
</dbReference>
<evidence type="ECO:0000313" key="14">
    <source>
        <dbReference type="Proteomes" id="UP000494119"/>
    </source>
</evidence>
<keyword evidence="10" id="KW-0998">Cell outer membrane</keyword>
<keyword evidence="4" id="KW-1134">Transmembrane beta strand</keyword>
<feature type="signal peptide" evidence="11">
    <location>
        <begin position="1"/>
        <end position="22"/>
    </location>
</feature>
<evidence type="ECO:0000256" key="5">
    <source>
        <dbReference type="ARBA" id="ARBA00022692"/>
    </source>
</evidence>
<dbReference type="EMBL" id="CADIKL010000005">
    <property type="protein sequence ID" value="CAB3782090.1"/>
    <property type="molecule type" value="Genomic_DNA"/>
</dbReference>
<keyword evidence="7" id="KW-0406">Ion transport</keyword>
<keyword evidence="5" id="KW-0812">Transmembrane</keyword>
<dbReference type="InterPro" id="IPR023614">
    <property type="entry name" value="Porin_dom_sf"/>
</dbReference>
<dbReference type="GO" id="GO:0046930">
    <property type="term" value="C:pore complex"/>
    <property type="evidence" value="ECO:0007669"/>
    <property type="project" value="UniProtKB-KW"/>
</dbReference>
<feature type="chain" id="PRO_5027002070" description="Porin domain-containing protein" evidence="11">
    <location>
        <begin position="23"/>
        <end position="389"/>
    </location>
</feature>
<dbReference type="GO" id="GO:0015288">
    <property type="term" value="F:porin activity"/>
    <property type="evidence" value="ECO:0007669"/>
    <property type="project" value="UniProtKB-KW"/>
</dbReference>
<dbReference type="GO" id="GO:0009279">
    <property type="term" value="C:cell outer membrane"/>
    <property type="evidence" value="ECO:0007669"/>
    <property type="project" value="UniProtKB-SubCell"/>
</dbReference>
<name>A0A6J5FKJ6_9BURK</name>
<feature type="domain" description="Porin" evidence="12">
    <location>
        <begin position="20"/>
        <end position="337"/>
    </location>
</feature>
<dbReference type="PANTHER" id="PTHR34501">
    <property type="entry name" value="PROTEIN YDDL-RELATED"/>
    <property type="match status" value="1"/>
</dbReference>
<evidence type="ECO:0000256" key="4">
    <source>
        <dbReference type="ARBA" id="ARBA00022452"/>
    </source>
</evidence>
<evidence type="ECO:0000256" key="6">
    <source>
        <dbReference type="ARBA" id="ARBA00022729"/>
    </source>
</evidence>
<evidence type="ECO:0000313" key="13">
    <source>
        <dbReference type="EMBL" id="CAB3782090.1"/>
    </source>
</evidence>
<protein>
    <recommendedName>
        <fullName evidence="12">Porin domain-containing protein</fullName>
    </recommendedName>
</protein>
<dbReference type="SUPFAM" id="SSF56935">
    <property type="entry name" value="Porins"/>
    <property type="match status" value="1"/>
</dbReference>
<dbReference type="Proteomes" id="UP000494119">
    <property type="component" value="Unassembled WGS sequence"/>
</dbReference>
<keyword evidence="9" id="KW-0472">Membrane</keyword>
<dbReference type="PANTHER" id="PTHR34501:SF9">
    <property type="entry name" value="MAJOR OUTER MEMBRANE PROTEIN P.IA"/>
    <property type="match status" value="1"/>
</dbReference>
<evidence type="ECO:0000256" key="11">
    <source>
        <dbReference type="SAM" id="SignalP"/>
    </source>
</evidence>
<dbReference type="Gene3D" id="2.40.160.10">
    <property type="entry name" value="Porin"/>
    <property type="match status" value="1"/>
</dbReference>
<reference evidence="13 14" key="1">
    <citation type="submission" date="2020-04" db="EMBL/GenBank/DDBJ databases">
        <authorList>
            <person name="De Canck E."/>
        </authorList>
    </citation>
    <scope>NUCLEOTIDE SEQUENCE [LARGE SCALE GENOMIC DNA]</scope>
    <source>
        <strain evidence="13 14">LMG 28688</strain>
    </source>
</reference>
<evidence type="ECO:0000256" key="8">
    <source>
        <dbReference type="ARBA" id="ARBA00023114"/>
    </source>
</evidence>
<keyword evidence="14" id="KW-1185">Reference proteome</keyword>
<dbReference type="InterPro" id="IPR050298">
    <property type="entry name" value="Gram-neg_bact_OMP"/>
</dbReference>
<evidence type="ECO:0000256" key="2">
    <source>
        <dbReference type="ARBA" id="ARBA00011233"/>
    </source>
</evidence>
<dbReference type="InterPro" id="IPR033900">
    <property type="entry name" value="Gram_neg_porin_domain"/>
</dbReference>
<keyword evidence="6 11" id="KW-0732">Signal</keyword>
<evidence type="ECO:0000256" key="1">
    <source>
        <dbReference type="ARBA" id="ARBA00004571"/>
    </source>
</evidence>
<proteinExistence type="predicted"/>
<dbReference type="CDD" id="cd00342">
    <property type="entry name" value="gram_neg_porins"/>
    <property type="match status" value="1"/>
</dbReference>
<dbReference type="GO" id="GO:0006811">
    <property type="term" value="P:monoatomic ion transport"/>
    <property type="evidence" value="ECO:0007669"/>
    <property type="project" value="UniProtKB-KW"/>
</dbReference>
<organism evidence="13 14">
    <name type="scientific">Paraburkholderia caffeinitolerans</name>
    <dbReference type="NCBI Taxonomy" id="1723730"/>
    <lineage>
        <taxon>Bacteria</taxon>
        <taxon>Pseudomonadati</taxon>
        <taxon>Pseudomonadota</taxon>
        <taxon>Betaproteobacteria</taxon>
        <taxon>Burkholderiales</taxon>
        <taxon>Burkholderiaceae</taxon>
        <taxon>Paraburkholderia</taxon>
    </lineage>
</organism>
<accession>A0A6J5FKJ6</accession>
<evidence type="ECO:0000256" key="10">
    <source>
        <dbReference type="ARBA" id="ARBA00023237"/>
    </source>
</evidence>
<gene>
    <name evidence="13" type="ORF">LMG28688_01426</name>
</gene>
<sequence length="389" mass="40561">MKSKTLNHGVLLAAMYGTNVFAQSSVTLYGAVDDAVTYVNNQKGHSNVYLRSGNLTTSVWGLTGVEDLGGGLATIFQVESSFDMNSGAATTSGLIFNRQAYLGLRDQKYGTVTMGRQYTPYFLLVGPLAPAATMAGAVGAQPGDIDSLDKTTRANSSVTYTSPVFRGLQASAMYGFGGNPGSIGSGQTISAALQYSSGPLGVAAGYLRMDNAQPGVVFGSTSSASLGTTVVNQGYLTASRIEDAAIAANYTIGALRLGAVYANVRYLPGNQSAFLDTAVFNNYGIFGTYRIRPDLESAAAVSYTVASKANTIQDRAKYLLFSLKQAYLLSKRTTLYALEGFTHATGKTLGASGIKTIVAAAPVVGDSQNLTPSSTPNQVVVMLGIASKF</sequence>
<keyword evidence="3" id="KW-0813">Transport</keyword>
<comment type="subunit">
    <text evidence="2">Homotrimer.</text>
</comment>
<dbReference type="AlphaFoldDB" id="A0A6J5FKJ6"/>
<evidence type="ECO:0000256" key="9">
    <source>
        <dbReference type="ARBA" id="ARBA00023136"/>
    </source>
</evidence>
<evidence type="ECO:0000256" key="7">
    <source>
        <dbReference type="ARBA" id="ARBA00023065"/>
    </source>
</evidence>
<comment type="subcellular location">
    <subcellularLocation>
        <location evidence="1">Cell outer membrane</location>
        <topology evidence="1">Multi-pass membrane protein</topology>
    </subcellularLocation>
</comment>
<evidence type="ECO:0000256" key="3">
    <source>
        <dbReference type="ARBA" id="ARBA00022448"/>
    </source>
</evidence>